<dbReference type="RefSeq" id="WP_343163549.1">
    <property type="nucleotide sequence ID" value="NZ_JBHRSV010000001.1"/>
</dbReference>
<name>A0ABV6ZTI4_9PROT</name>
<keyword evidence="1" id="KW-0812">Transmembrane</keyword>
<dbReference type="EMBL" id="JBHRSV010000001">
    <property type="protein sequence ID" value="MFC2924741.1"/>
    <property type="molecule type" value="Genomic_DNA"/>
</dbReference>
<comment type="caution">
    <text evidence="2">The sequence shown here is derived from an EMBL/GenBank/DDBJ whole genome shotgun (WGS) entry which is preliminary data.</text>
</comment>
<gene>
    <name evidence="2" type="ORF">ACFOOR_01335</name>
</gene>
<feature type="transmembrane region" description="Helical" evidence="1">
    <location>
        <begin position="9"/>
        <end position="27"/>
    </location>
</feature>
<evidence type="ECO:0000313" key="3">
    <source>
        <dbReference type="Proteomes" id="UP001595379"/>
    </source>
</evidence>
<organism evidence="2 3">
    <name type="scientific">Hyphobacterium vulgare</name>
    <dbReference type="NCBI Taxonomy" id="1736751"/>
    <lineage>
        <taxon>Bacteria</taxon>
        <taxon>Pseudomonadati</taxon>
        <taxon>Pseudomonadota</taxon>
        <taxon>Alphaproteobacteria</taxon>
        <taxon>Maricaulales</taxon>
        <taxon>Maricaulaceae</taxon>
        <taxon>Hyphobacterium</taxon>
    </lineage>
</organism>
<keyword evidence="3" id="KW-1185">Reference proteome</keyword>
<keyword evidence="1" id="KW-1133">Transmembrane helix</keyword>
<dbReference type="Proteomes" id="UP001595379">
    <property type="component" value="Unassembled WGS sequence"/>
</dbReference>
<evidence type="ECO:0000313" key="2">
    <source>
        <dbReference type="EMBL" id="MFC2924741.1"/>
    </source>
</evidence>
<evidence type="ECO:0000256" key="1">
    <source>
        <dbReference type="SAM" id="Phobius"/>
    </source>
</evidence>
<keyword evidence="1" id="KW-0472">Membrane</keyword>
<reference evidence="3" key="1">
    <citation type="journal article" date="2019" name="Int. J. Syst. Evol. Microbiol.">
        <title>The Global Catalogue of Microorganisms (GCM) 10K type strain sequencing project: providing services to taxonomists for standard genome sequencing and annotation.</title>
        <authorList>
            <consortium name="The Broad Institute Genomics Platform"/>
            <consortium name="The Broad Institute Genome Sequencing Center for Infectious Disease"/>
            <person name="Wu L."/>
            <person name="Ma J."/>
        </authorList>
    </citation>
    <scope>NUCLEOTIDE SEQUENCE [LARGE SCALE GENOMIC DNA]</scope>
    <source>
        <strain evidence="3">KCTC 52487</strain>
    </source>
</reference>
<proteinExistence type="predicted"/>
<accession>A0ABV6ZTI4</accession>
<protein>
    <submittedName>
        <fullName evidence="2">Uncharacterized protein</fullName>
    </submittedName>
</protein>
<sequence>MDAIAERTIWVVAFLAQIAGWSALIWWDYDFRQKLRYSRWDNNPALGIPFSVLYGVGYLIAFLVLPLIPTAILVGATVLIFKALGADVGF</sequence>
<feature type="transmembrane region" description="Helical" evidence="1">
    <location>
        <begin position="56"/>
        <end position="81"/>
    </location>
</feature>